<dbReference type="AlphaFoldDB" id="A0A0V0H1V6"/>
<keyword evidence="1" id="KW-0812">Transmembrane</keyword>
<protein>
    <submittedName>
        <fullName evidence="2">Putative ovule protein</fullName>
    </submittedName>
</protein>
<feature type="non-terminal residue" evidence="2">
    <location>
        <position position="1"/>
    </location>
</feature>
<feature type="transmembrane region" description="Helical" evidence="1">
    <location>
        <begin position="12"/>
        <end position="42"/>
    </location>
</feature>
<evidence type="ECO:0000313" key="2">
    <source>
        <dbReference type="EMBL" id="JAP14382.1"/>
    </source>
</evidence>
<name>A0A0V0H1V6_SOLCH</name>
<proteinExistence type="predicted"/>
<sequence length="69" mass="8658">EKRSKVDSRNFIIYFIFYFIIYWSIMLLFSFSNITFSLIIFYRRKFNLILIEVYLINFSWSEVFLDIFI</sequence>
<dbReference type="EMBL" id="GEDG01026644">
    <property type="protein sequence ID" value="JAP14382.1"/>
    <property type="molecule type" value="Transcribed_RNA"/>
</dbReference>
<reference evidence="2" key="1">
    <citation type="submission" date="2015-12" db="EMBL/GenBank/DDBJ databases">
        <title>Gene expression during late stages of embryo sac development: a critical building block for successful pollen-pistil interactions.</title>
        <authorList>
            <person name="Liu Y."/>
            <person name="Joly V."/>
            <person name="Sabar M."/>
            <person name="Matton D.P."/>
        </authorList>
    </citation>
    <scope>NUCLEOTIDE SEQUENCE</scope>
</reference>
<keyword evidence="1" id="KW-0472">Membrane</keyword>
<accession>A0A0V0H1V6</accession>
<keyword evidence="1" id="KW-1133">Transmembrane helix</keyword>
<organism evidence="2">
    <name type="scientific">Solanum chacoense</name>
    <name type="common">Chaco potato</name>
    <dbReference type="NCBI Taxonomy" id="4108"/>
    <lineage>
        <taxon>Eukaryota</taxon>
        <taxon>Viridiplantae</taxon>
        <taxon>Streptophyta</taxon>
        <taxon>Embryophyta</taxon>
        <taxon>Tracheophyta</taxon>
        <taxon>Spermatophyta</taxon>
        <taxon>Magnoliopsida</taxon>
        <taxon>eudicotyledons</taxon>
        <taxon>Gunneridae</taxon>
        <taxon>Pentapetalae</taxon>
        <taxon>asterids</taxon>
        <taxon>lamiids</taxon>
        <taxon>Solanales</taxon>
        <taxon>Solanaceae</taxon>
        <taxon>Solanoideae</taxon>
        <taxon>Solaneae</taxon>
        <taxon>Solanum</taxon>
    </lineage>
</organism>
<evidence type="ECO:0000256" key="1">
    <source>
        <dbReference type="SAM" id="Phobius"/>
    </source>
</evidence>